<dbReference type="Gene3D" id="1.25.40.20">
    <property type="entry name" value="Ankyrin repeat-containing domain"/>
    <property type="match status" value="1"/>
</dbReference>
<evidence type="ECO:0000313" key="5">
    <source>
        <dbReference type="Proteomes" id="UP000264800"/>
    </source>
</evidence>
<dbReference type="SMART" id="SM00248">
    <property type="entry name" value="ANK"/>
    <property type="match status" value="4"/>
</dbReference>
<dbReference type="STRING" id="37003.ENSKMAP00000030146"/>
<evidence type="ECO:0000313" key="4">
    <source>
        <dbReference type="Ensembl" id="ENSKMAP00000030146.1"/>
    </source>
</evidence>
<dbReference type="PANTHER" id="PTHR24201:SF14">
    <property type="entry name" value="CYCLIN-DEPENDENT KINASE 4 INHIBITOR C-LIKE"/>
    <property type="match status" value="1"/>
</dbReference>
<feature type="repeat" description="ANK" evidence="3">
    <location>
        <begin position="79"/>
        <end position="111"/>
    </location>
</feature>
<keyword evidence="1" id="KW-0677">Repeat</keyword>
<dbReference type="PROSITE" id="PS50088">
    <property type="entry name" value="ANK_REPEAT"/>
    <property type="match status" value="2"/>
</dbReference>
<dbReference type="Ensembl" id="ENSKMAT00000030530.1">
    <property type="protein sequence ID" value="ENSKMAP00000030146.1"/>
    <property type="gene ID" value="ENSKMAG00000022285.1"/>
</dbReference>
<dbReference type="Pfam" id="PF12796">
    <property type="entry name" value="Ank_2"/>
    <property type="match status" value="1"/>
</dbReference>
<reference evidence="4" key="2">
    <citation type="submission" date="2025-09" db="UniProtKB">
        <authorList>
            <consortium name="Ensembl"/>
        </authorList>
    </citation>
    <scope>IDENTIFICATION</scope>
</reference>
<dbReference type="InterPro" id="IPR050776">
    <property type="entry name" value="Ank_Repeat/CDKN_Inhibitor"/>
</dbReference>
<dbReference type="Proteomes" id="UP000264800">
    <property type="component" value="Unplaced"/>
</dbReference>
<keyword evidence="5" id="KW-1185">Reference proteome</keyword>
<protein>
    <submittedName>
        <fullName evidence="4">Cyclin-dependent kinase inhibitor 2C (p18, inhibits CDK4)</fullName>
    </submittedName>
</protein>
<proteinExistence type="predicted"/>
<dbReference type="GeneTree" id="ENSGT00940000160194"/>
<evidence type="ECO:0000256" key="1">
    <source>
        <dbReference type="ARBA" id="ARBA00022737"/>
    </source>
</evidence>
<sequence>CSPAAGFFFFDPSQIDLLCSASARGDLRRVLLLLQAGADINGQNKFKRTALQVAMLGNTPLVEALLAAGANPDARDPLLNLTVTHDAAREGFVDTVRALIAHGADVNLADDRGNLPLHLAQREGHAEVVQLLLDLGGKRNTNLYVNISILLNTSLIVRL</sequence>
<feature type="repeat" description="ANK" evidence="3">
    <location>
        <begin position="112"/>
        <end position="144"/>
    </location>
</feature>
<dbReference type="SUPFAM" id="SSF48403">
    <property type="entry name" value="Ankyrin repeat"/>
    <property type="match status" value="1"/>
</dbReference>
<evidence type="ECO:0000256" key="2">
    <source>
        <dbReference type="ARBA" id="ARBA00023043"/>
    </source>
</evidence>
<dbReference type="InterPro" id="IPR002110">
    <property type="entry name" value="Ankyrin_rpt"/>
</dbReference>
<dbReference type="InterPro" id="IPR036770">
    <property type="entry name" value="Ankyrin_rpt-contain_sf"/>
</dbReference>
<name>A0A3Q3BKT1_KRYMA</name>
<accession>A0A3Q3BKT1</accession>
<organism evidence="4 5">
    <name type="scientific">Kryptolebias marmoratus</name>
    <name type="common">Mangrove killifish</name>
    <name type="synonym">Rivulus marmoratus</name>
    <dbReference type="NCBI Taxonomy" id="37003"/>
    <lineage>
        <taxon>Eukaryota</taxon>
        <taxon>Metazoa</taxon>
        <taxon>Chordata</taxon>
        <taxon>Craniata</taxon>
        <taxon>Vertebrata</taxon>
        <taxon>Euteleostomi</taxon>
        <taxon>Actinopterygii</taxon>
        <taxon>Neopterygii</taxon>
        <taxon>Teleostei</taxon>
        <taxon>Neoteleostei</taxon>
        <taxon>Acanthomorphata</taxon>
        <taxon>Ovalentaria</taxon>
        <taxon>Atherinomorphae</taxon>
        <taxon>Cyprinodontiformes</taxon>
        <taxon>Rivulidae</taxon>
        <taxon>Kryptolebias</taxon>
    </lineage>
</organism>
<dbReference type="AlphaFoldDB" id="A0A3Q3BKT1"/>
<reference evidence="4" key="1">
    <citation type="submission" date="2025-08" db="UniProtKB">
        <authorList>
            <consortium name="Ensembl"/>
        </authorList>
    </citation>
    <scope>IDENTIFICATION</scope>
</reference>
<dbReference type="GO" id="GO:0005634">
    <property type="term" value="C:nucleus"/>
    <property type="evidence" value="ECO:0007669"/>
    <property type="project" value="TreeGrafter"/>
</dbReference>
<dbReference type="PROSITE" id="PS50297">
    <property type="entry name" value="ANK_REP_REGION"/>
    <property type="match status" value="2"/>
</dbReference>
<evidence type="ECO:0000256" key="3">
    <source>
        <dbReference type="PROSITE-ProRule" id="PRU00023"/>
    </source>
</evidence>
<dbReference type="PANTHER" id="PTHR24201">
    <property type="entry name" value="ANK_REP_REGION DOMAIN-CONTAINING PROTEIN"/>
    <property type="match status" value="1"/>
</dbReference>
<keyword evidence="2 3" id="KW-0040">ANK repeat</keyword>